<dbReference type="EMBL" id="SRLO01000842">
    <property type="protein sequence ID" value="TNN45519.1"/>
    <property type="molecule type" value="Genomic_DNA"/>
</dbReference>
<evidence type="ECO:0000313" key="2">
    <source>
        <dbReference type="Proteomes" id="UP000314294"/>
    </source>
</evidence>
<sequence length="89" mass="9495">MEFYKDFFGGVLWRNAACSVGTLERSSVSNVLLFDDEPWKTCDSIGLIGSLLVSPSCSGLVLSSREAEGRPILPSCGAVSLDMSGRAHP</sequence>
<keyword evidence="2" id="KW-1185">Reference proteome</keyword>
<comment type="caution">
    <text evidence="1">The sequence shown here is derived from an EMBL/GenBank/DDBJ whole genome shotgun (WGS) entry which is preliminary data.</text>
</comment>
<protein>
    <submittedName>
        <fullName evidence="1">Uncharacterized protein</fullName>
    </submittedName>
</protein>
<accession>A0A4Z2FWB6</accession>
<proteinExistence type="predicted"/>
<name>A0A4Z2FWB6_9TELE</name>
<dbReference type="Proteomes" id="UP000314294">
    <property type="component" value="Unassembled WGS sequence"/>
</dbReference>
<gene>
    <name evidence="1" type="ORF">EYF80_044271</name>
</gene>
<organism evidence="1 2">
    <name type="scientific">Liparis tanakae</name>
    <name type="common">Tanaka's snailfish</name>
    <dbReference type="NCBI Taxonomy" id="230148"/>
    <lineage>
        <taxon>Eukaryota</taxon>
        <taxon>Metazoa</taxon>
        <taxon>Chordata</taxon>
        <taxon>Craniata</taxon>
        <taxon>Vertebrata</taxon>
        <taxon>Euteleostomi</taxon>
        <taxon>Actinopterygii</taxon>
        <taxon>Neopterygii</taxon>
        <taxon>Teleostei</taxon>
        <taxon>Neoteleostei</taxon>
        <taxon>Acanthomorphata</taxon>
        <taxon>Eupercaria</taxon>
        <taxon>Perciformes</taxon>
        <taxon>Cottioidei</taxon>
        <taxon>Cottales</taxon>
        <taxon>Liparidae</taxon>
        <taxon>Liparis</taxon>
    </lineage>
</organism>
<reference evidence="1 2" key="1">
    <citation type="submission" date="2019-03" db="EMBL/GenBank/DDBJ databases">
        <title>First draft genome of Liparis tanakae, snailfish: a comprehensive survey of snailfish specific genes.</title>
        <authorList>
            <person name="Kim W."/>
            <person name="Song I."/>
            <person name="Jeong J.-H."/>
            <person name="Kim D."/>
            <person name="Kim S."/>
            <person name="Ryu S."/>
            <person name="Song J.Y."/>
            <person name="Lee S.K."/>
        </authorList>
    </citation>
    <scope>NUCLEOTIDE SEQUENCE [LARGE SCALE GENOMIC DNA]</scope>
    <source>
        <tissue evidence="1">Muscle</tissue>
    </source>
</reference>
<dbReference type="AlphaFoldDB" id="A0A4Z2FWB6"/>
<evidence type="ECO:0000313" key="1">
    <source>
        <dbReference type="EMBL" id="TNN45519.1"/>
    </source>
</evidence>